<dbReference type="AlphaFoldDB" id="A0A5J4WL03"/>
<gene>
    <name evidence="1" type="ORF">EZS28_008844</name>
</gene>
<sequence>MACAALFSDLLKPFQIVKRQLNVDQFLEAGLRDNIDAVLSEADGTTMTASLFLEWLDKVIVPYVTNA</sequence>
<evidence type="ECO:0000313" key="1">
    <source>
        <dbReference type="EMBL" id="KAA6395620.1"/>
    </source>
</evidence>
<name>A0A5J4WL03_9EUKA</name>
<dbReference type="OrthoDB" id="4327074at2759"/>
<evidence type="ECO:0000313" key="2">
    <source>
        <dbReference type="Proteomes" id="UP000324800"/>
    </source>
</evidence>
<dbReference type="EMBL" id="SNRW01001634">
    <property type="protein sequence ID" value="KAA6395620.1"/>
    <property type="molecule type" value="Genomic_DNA"/>
</dbReference>
<organism evidence="1 2">
    <name type="scientific">Streblomastix strix</name>
    <dbReference type="NCBI Taxonomy" id="222440"/>
    <lineage>
        <taxon>Eukaryota</taxon>
        <taxon>Metamonada</taxon>
        <taxon>Preaxostyla</taxon>
        <taxon>Oxymonadida</taxon>
        <taxon>Streblomastigidae</taxon>
        <taxon>Streblomastix</taxon>
    </lineage>
</organism>
<proteinExistence type="predicted"/>
<reference evidence="1 2" key="1">
    <citation type="submission" date="2019-03" db="EMBL/GenBank/DDBJ databases">
        <title>Single cell metagenomics reveals metabolic interactions within the superorganism composed of flagellate Streblomastix strix and complex community of Bacteroidetes bacteria on its surface.</title>
        <authorList>
            <person name="Treitli S.C."/>
            <person name="Kolisko M."/>
            <person name="Husnik F."/>
            <person name="Keeling P."/>
            <person name="Hampl V."/>
        </authorList>
    </citation>
    <scope>NUCLEOTIDE SEQUENCE [LARGE SCALE GENOMIC DNA]</scope>
    <source>
        <strain evidence="1">ST1C</strain>
    </source>
</reference>
<comment type="caution">
    <text evidence="1">The sequence shown here is derived from an EMBL/GenBank/DDBJ whole genome shotgun (WGS) entry which is preliminary data.</text>
</comment>
<accession>A0A5J4WL03</accession>
<protein>
    <submittedName>
        <fullName evidence="1">Uncharacterized protein</fullName>
    </submittedName>
</protein>
<dbReference type="Proteomes" id="UP000324800">
    <property type="component" value="Unassembled WGS sequence"/>
</dbReference>